<keyword evidence="4" id="KW-0500">Molybdenum</keyword>
<evidence type="ECO:0000256" key="3">
    <source>
        <dbReference type="ARBA" id="ARBA00006849"/>
    </source>
</evidence>
<gene>
    <name evidence="17" type="ORF">EDS130_LOCUS24308</name>
    <name evidence="16" type="ORF">XAT740_LOCUS2308</name>
</gene>
<dbReference type="Gene3D" id="3.30.43.10">
    <property type="entry name" value="Uridine Diphospho-n-acetylenolpyruvylglucosamine Reductase, domain 2"/>
    <property type="match status" value="1"/>
</dbReference>
<evidence type="ECO:0000256" key="1">
    <source>
        <dbReference type="ARBA" id="ARBA00001924"/>
    </source>
</evidence>
<dbReference type="PANTHER" id="PTHR45444:SF3">
    <property type="entry name" value="XANTHINE DEHYDROGENASE"/>
    <property type="match status" value="1"/>
</dbReference>
<reference evidence="16" key="1">
    <citation type="submission" date="2021-02" db="EMBL/GenBank/DDBJ databases">
        <authorList>
            <person name="Nowell W R."/>
        </authorList>
    </citation>
    <scope>NUCLEOTIDE SEQUENCE</scope>
</reference>
<feature type="domain" description="2Fe-2S ferredoxin-type" evidence="14">
    <location>
        <begin position="9"/>
        <end position="97"/>
    </location>
</feature>
<keyword evidence="8" id="KW-0274">FAD</keyword>
<evidence type="ECO:0000259" key="14">
    <source>
        <dbReference type="PROSITE" id="PS51085"/>
    </source>
</evidence>
<dbReference type="SUPFAM" id="SSF54292">
    <property type="entry name" value="2Fe-2S ferredoxin-like"/>
    <property type="match status" value="1"/>
</dbReference>
<dbReference type="InterPro" id="IPR036884">
    <property type="entry name" value="2Fe-2S-bd_dom_sf"/>
</dbReference>
<dbReference type="SUPFAM" id="SSF47741">
    <property type="entry name" value="CO dehydrogenase ISP C-domain like"/>
    <property type="match status" value="1"/>
</dbReference>
<dbReference type="FunFam" id="3.30.365.10:FF:000004">
    <property type="entry name" value="Xanthine dehydrogenase oxidase"/>
    <property type="match status" value="1"/>
</dbReference>
<dbReference type="SUPFAM" id="SSF56176">
    <property type="entry name" value="FAD-binding/transporter-associated domain-like"/>
    <property type="match status" value="1"/>
</dbReference>
<comment type="similarity">
    <text evidence="3">Belongs to the xanthine dehydrogenase family.</text>
</comment>
<evidence type="ECO:0000256" key="5">
    <source>
        <dbReference type="ARBA" id="ARBA00022630"/>
    </source>
</evidence>
<dbReference type="InterPro" id="IPR005107">
    <property type="entry name" value="CO_DH_flav_C"/>
</dbReference>
<dbReference type="SMART" id="SM01008">
    <property type="entry name" value="Ald_Xan_dh_C"/>
    <property type="match status" value="1"/>
</dbReference>
<feature type="binding site" evidence="13">
    <location>
        <position position="1565"/>
    </location>
    <ligand>
        <name>Mg(2+)</name>
        <dbReference type="ChEBI" id="CHEBI:18420"/>
        <label>1</label>
    </ligand>
</feature>
<evidence type="ECO:0000313" key="18">
    <source>
        <dbReference type="Proteomes" id="UP000663828"/>
    </source>
</evidence>
<dbReference type="Pfam" id="PF00941">
    <property type="entry name" value="FAD_binding_5"/>
    <property type="match status" value="1"/>
</dbReference>
<dbReference type="EMBL" id="CAJNOJ010000137">
    <property type="protein sequence ID" value="CAF1182222.1"/>
    <property type="molecule type" value="Genomic_DNA"/>
</dbReference>
<proteinExistence type="inferred from homology"/>
<dbReference type="SUPFAM" id="SSF54665">
    <property type="entry name" value="CO dehydrogenase molybdoprotein N-domain-like"/>
    <property type="match status" value="1"/>
</dbReference>
<dbReference type="Pfam" id="PF01315">
    <property type="entry name" value="Ald_Xan_dh_C"/>
    <property type="match status" value="1"/>
</dbReference>
<dbReference type="PROSITE" id="PS00197">
    <property type="entry name" value="2FE2S_FER_1"/>
    <property type="match status" value="1"/>
</dbReference>
<dbReference type="SMART" id="SM01092">
    <property type="entry name" value="CO_deh_flav_C"/>
    <property type="match status" value="1"/>
</dbReference>
<dbReference type="PROSITE" id="PS51387">
    <property type="entry name" value="FAD_PCMH"/>
    <property type="match status" value="1"/>
</dbReference>
<dbReference type="InterPro" id="IPR046867">
    <property type="entry name" value="AldOxase/xan_DH_MoCoBD2"/>
</dbReference>
<dbReference type="InterPro" id="IPR008274">
    <property type="entry name" value="AldOxase/xan_DH_MoCoBD1"/>
</dbReference>
<dbReference type="InterPro" id="IPR036856">
    <property type="entry name" value="Ald_Oxase/Xan_DH_a/b_sf"/>
</dbReference>
<dbReference type="Pfam" id="PF20256">
    <property type="entry name" value="MoCoBD_2"/>
    <property type="match status" value="1"/>
</dbReference>
<feature type="binding site" evidence="13">
    <location>
        <position position="1564"/>
    </location>
    <ligand>
        <name>Mg(2+)</name>
        <dbReference type="ChEBI" id="CHEBI:18420"/>
        <label>1</label>
    </ligand>
</feature>
<dbReference type="Proteomes" id="UP000663852">
    <property type="component" value="Unassembled WGS sequence"/>
</dbReference>
<evidence type="ECO:0000256" key="12">
    <source>
        <dbReference type="ARBA" id="ARBA00034078"/>
    </source>
</evidence>
<dbReference type="InterPro" id="IPR036683">
    <property type="entry name" value="CO_DH_flav_C_dom_sf"/>
</dbReference>
<dbReference type="InterPro" id="IPR002888">
    <property type="entry name" value="2Fe-2S-bd"/>
</dbReference>
<comment type="cofactor">
    <cofactor evidence="13">
        <name>Mg(2+)</name>
        <dbReference type="ChEBI" id="CHEBI:18420"/>
    </cofactor>
    <text evidence="13">Binds 2 magnesium ions per subunit.</text>
</comment>
<dbReference type="FunFam" id="3.10.20.30:FF:000015">
    <property type="entry name" value="Aldehyde oxidase 1"/>
    <property type="match status" value="1"/>
</dbReference>
<dbReference type="InterPro" id="IPR002346">
    <property type="entry name" value="Mopterin_DH_FAD-bd"/>
</dbReference>
<dbReference type="InterPro" id="IPR036318">
    <property type="entry name" value="FAD-bd_PCMH-like_sf"/>
</dbReference>
<evidence type="ECO:0000259" key="15">
    <source>
        <dbReference type="PROSITE" id="PS51387"/>
    </source>
</evidence>
<dbReference type="InterPro" id="IPR012675">
    <property type="entry name" value="Beta-grasp_dom_sf"/>
</dbReference>
<dbReference type="InterPro" id="IPR036010">
    <property type="entry name" value="2Fe-2S_ferredoxin-like_sf"/>
</dbReference>
<keyword evidence="9" id="KW-0560">Oxidoreductase</keyword>
<dbReference type="InterPro" id="IPR037165">
    <property type="entry name" value="AldOxase/xan_DH_Mopterin-bd_sf"/>
</dbReference>
<evidence type="ECO:0000313" key="16">
    <source>
        <dbReference type="EMBL" id="CAF0787492.1"/>
    </source>
</evidence>
<dbReference type="InterPro" id="IPR036705">
    <property type="entry name" value="Ribosyl_crysJ1_sf"/>
</dbReference>
<feature type="binding site" evidence="13">
    <location>
        <position position="1800"/>
    </location>
    <ligand>
        <name>Mg(2+)</name>
        <dbReference type="ChEBI" id="CHEBI:18420"/>
        <label>1</label>
    </ligand>
</feature>
<dbReference type="GO" id="GO:0051537">
    <property type="term" value="F:2 iron, 2 sulfur cluster binding"/>
    <property type="evidence" value="ECO:0007669"/>
    <property type="project" value="UniProtKB-KW"/>
</dbReference>
<dbReference type="Pfam" id="PF01799">
    <property type="entry name" value="Fer2_2"/>
    <property type="match status" value="1"/>
</dbReference>
<dbReference type="EMBL" id="CAJNOR010000078">
    <property type="protein sequence ID" value="CAF0787492.1"/>
    <property type="molecule type" value="Genomic_DNA"/>
</dbReference>
<feature type="binding site" evidence="13">
    <location>
        <position position="1801"/>
    </location>
    <ligand>
        <name>Mg(2+)</name>
        <dbReference type="ChEBI" id="CHEBI:18420"/>
        <label>1</label>
    </ligand>
</feature>
<dbReference type="Gene3D" id="3.30.465.10">
    <property type="match status" value="1"/>
</dbReference>
<dbReference type="SUPFAM" id="SSF101478">
    <property type="entry name" value="ADP-ribosylglycohydrolase"/>
    <property type="match status" value="1"/>
</dbReference>
<dbReference type="InterPro" id="IPR006058">
    <property type="entry name" value="2Fe2S_fd_BS"/>
</dbReference>
<evidence type="ECO:0008006" key="19">
    <source>
        <dbReference type="Google" id="ProtNLM"/>
    </source>
</evidence>
<comment type="cofactor">
    <cofactor evidence="2">
        <name>FAD</name>
        <dbReference type="ChEBI" id="CHEBI:57692"/>
    </cofactor>
</comment>
<evidence type="ECO:0000313" key="17">
    <source>
        <dbReference type="EMBL" id="CAF1182222.1"/>
    </source>
</evidence>
<dbReference type="GO" id="GO:0016491">
    <property type="term" value="F:oxidoreductase activity"/>
    <property type="evidence" value="ECO:0007669"/>
    <property type="project" value="UniProtKB-KW"/>
</dbReference>
<comment type="caution">
    <text evidence="16">The sequence shown here is derived from an EMBL/GenBank/DDBJ whole genome shotgun (WGS) entry which is preliminary data.</text>
</comment>
<keyword evidence="18" id="KW-1185">Reference proteome</keyword>
<feature type="binding site" evidence="13">
    <location>
        <position position="1563"/>
    </location>
    <ligand>
        <name>Mg(2+)</name>
        <dbReference type="ChEBI" id="CHEBI:18420"/>
        <label>1</label>
    </ligand>
</feature>
<dbReference type="GO" id="GO:0005506">
    <property type="term" value="F:iron ion binding"/>
    <property type="evidence" value="ECO:0007669"/>
    <property type="project" value="InterPro"/>
</dbReference>
<dbReference type="Proteomes" id="UP000663828">
    <property type="component" value="Unassembled WGS sequence"/>
</dbReference>
<evidence type="ECO:0000256" key="2">
    <source>
        <dbReference type="ARBA" id="ARBA00001974"/>
    </source>
</evidence>
<dbReference type="PROSITE" id="PS51085">
    <property type="entry name" value="2FE2S_FER_2"/>
    <property type="match status" value="1"/>
</dbReference>
<name>A0A813RVQ0_ADIRI</name>
<dbReference type="Pfam" id="PF00111">
    <property type="entry name" value="Fer2"/>
    <property type="match status" value="1"/>
</dbReference>
<accession>A0A813RVQ0</accession>
<dbReference type="InterPro" id="IPR016208">
    <property type="entry name" value="Ald_Oxase/xanthine_DH-like"/>
</dbReference>
<keyword evidence="7 13" id="KW-0479">Metal-binding</keyword>
<evidence type="ECO:0000256" key="6">
    <source>
        <dbReference type="ARBA" id="ARBA00022714"/>
    </source>
</evidence>
<dbReference type="SUPFAM" id="SSF56003">
    <property type="entry name" value="Molybdenum cofactor-binding domain"/>
    <property type="match status" value="1"/>
</dbReference>
<dbReference type="Gene3D" id="1.10.4080.10">
    <property type="entry name" value="ADP-ribosylation/Crystallin J1"/>
    <property type="match status" value="1"/>
</dbReference>
<evidence type="ECO:0000256" key="4">
    <source>
        <dbReference type="ARBA" id="ARBA00022505"/>
    </source>
</evidence>
<feature type="binding site" evidence="13">
    <location>
        <position position="1798"/>
    </location>
    <ligand>
        <name>Mg(2+)</name>
        <dbReference type="ChEBI" id="CHEBI:18420"/>
        <label>1</label>
    </ligand>
</feature>
<dbReference type="OrthoDB" id="410104at2759"/>
<keyword evidence="13" id="KW-0460">Magnesium</keyword>
<dbReference type="FunFam" id="3.30.365.10:FF:000001">
    <property type="entry name" value="Xanthine dehydrogenase oxidase"/>
    <property type="match status" value="1"/>
</dbReference>
<dbReference type="Gene3D" id="1.10.150.120">
    <property type="entry name" value="[2Fe-2S]-binding domain"/>
    <property type="match status" value="1"/>
</dbReference>
<dbReference type="InterPro" id="IPR016167">
    <property type="entry name" value="FAD-bd_PCMH_sub1"/>
</dbReference>
<dbReference type="Gene3D" id="3.30.365.10">
    <property type="entry name" value="Aldehyde oxidase/xanthine dehydrogenase, molybdopterin binding domain"/>
    <property type="match status" value="4"/>
</dbReference>
<dbReference type="Gene3D" id="3.90.1170.50">
    <property type="entry name" value="Aldehyde oxidase/xanthine dehydrogenase, a/b hammerhead"/>
    <property type="match status" value="1"/>
</dbReference>
<evidence type="ECO:0000256" key="8">
    <source>
        <dbReference type="ARBA" id="ARBA00022827"/>
    </source>
</evidence>
<comment type="cofactor">
    <cofactor evidence="12">
        <name>[2Fe-2S] cluster</name>
        <dbReference type="ChEBI" id="CHEBI:190135"/>
    </cofactor>
</comment>
<dbReference type="Gene3D" id="3.30.390.50">
    <property type="entry name" value="CO dehydrogenase flavoprotein, C-terminal domain"/>
    <property type="match status" value="1"/>
</dbReference>
<evidence type="ECO:0000256" key="10">
    <source>
        <dbReference type="ARBA" id="ARBA00023004"/>
    </source>
</evidence>
<protein>
    <recommendedName>
        <fullName evidence="19">Xanthine dehydrogenase</fullName>
    </recommendedName>
</protein>
<feature type="domain" description="FAD-binding PCMH-type" evidence="15">
    <location>
        <begin position="223"/>
        <end position="405"/>
    </location>
</feature>
<keyword evidence="5" id="KW-0285">Flavoprotein</keyword>
<sequence>MKGTNTSADFLLFYVNGKEIIERHAEPEWTLLWYLRNKLKLTGSKLGCGEGGCGACTVSISHCIDKNTGEIEHRTINGCLAPLCSIDGCHVITVEGLGSTNKSNLHSTQTRLAEFYASQCGFCTPGMVMSLYGTVTSKDASTLTMADIEESFDGNLCRCTGYRPILDAAKSFACDIDKFNTEKSSSPNTSTTFDKCASFLGQSIDQIPFPEKLRDHQPQSIQIKGSSMDWYRPITLTELIHLRQKYPGNESKLLFGNTYVQFERNIQQRTFPRLISITHVKELQEMKRTDDLIYLGAGVTFTRLKSQLMDWKDNPICLALLNQFKHFASTQIRNVASLGGHIIAALPNSDMNPVLVAAGALLELQQANSTEARIVPLSEFFLGRNRVSIEDNEILVAVRLPLRKSSNAYFIQSYKQACRRDDSKGVVSAGFQVELKQENDQWKITQICLGFGGVAPKTIEAKGTQQQLVGLPWSRETINQAYDLLLKEIILNESTPGGQIQYKRTLMQSFLFKFYSYVSQQLHTSTVNLNEFSFNRAVSHAQQTVPERPESQKIVGSSMPHQSAYLHTTGEATYIADIPLLADTLHAALILSKKVNARIKNINTERASKVPGFVSFVSHVDVPGLNKPNGVLPDEEVFASSIALCVGAVIGLVVCETEESAELAASLIDIDYECLSPTILSIDDAIEYGSYFDNEFCLQQGNVEKSLKESEHCLQDELYIGGQEHFYMETNACIAIPSKDDQEMTLHVAVQSPTAAQELVALVLGRDTSRITCHTKRVGGAFGGKESRAIVFCLAAAVAAVKVDRPVRLHLDRHTDIAVTGHRHPFKIKYQVGFNHDGQIQGLDIQMWNDAGCTLDASSYVLQLAMLHMGNTYQIPNMRIRGRTCKTHLPSNTAFRGFGGPQAMLACENIIEHISFYLQRDPLTIRRQNLFCEGDQTHYGQCLELWNVPRIIDELLETSGYDERRHLVDEFNRVNIYRKRGISLVPVKFGIGFTVNYLNQGGALVHIYKDGSVVISQGGIEIGQGLYTKMIAIAAEVLRCDVKRVRISETSTDKVHNISPTGGSITADINGMAVKDACEQLRQRLDALITKENNDISWEDLIQKAYYARVDLCGRGFYVMPNMFDMDFSKNKATYNYFTQGAAVTEVELDVLTGDWHILRVDILMDVGTSLNPQIDIGQIEGGFMQGVGLYTMEELQWGDEKQHGWISPGQLYTLGPDTYKIPSFSDVPIDFRVSLLSNSSNPRAVFSSKGIGEPPLLLGTSAFFALKQACTAYRKQQGLDDYFTLHSPASVERLRIACADEFTRRACNDQSHETFQPKAHLTEHHQKLSAELNSIINDYDQFKQTINEKQPNLDLIKQIDQWEQKSVALIKETADECRNKVVQETKLFIKEIEKKFDKLIQHIKDIRKENDFNESNLNYLRDKLKETTREFNNSINITLEQDTSQSFIRKISIKMSNATDSHGSSSSPVIYNSHWSEVWLDLQFHDNSKTIKKPDELGPMSEPPGSIDEQILNRIQGSMIGLALGDALGAHVEFRPHDYLVAHPVTDLQRGGTWGLEKGQFTDDTSMALCLANSLIVNRGFNAYDQLVRYKWWYKYGYMSSTGQCFDIGAATIQSIDEFNCRQNKLSKEKNIPKEKIDYLSDPELLDSFPVYCSEEGLADNGALMRLAPVPLFFYRDPKAAVEFSGFSGQITHGDTKAYDACRYYGALIVAALQGKSKDELLHNNFYENHKPWFSGKDLHLDIKSIAEGSYKNKKGYDGGIRGKKYIVSALEAALWAFWSTKNFEDGALAAVNLGDDTDTTAAIYGQLAGAHYGYDLLPRKWTRHVYAEGFMKMLSKWIAYEGECWTK</sequence>
<keyword evidence="6" id="KW-0001">2Fe-2S</keyword>
<dbReference type="InterPro" id="IPR001041">
    <property type="entry name" value="2Fe-2S_ferredoxin-type"/>
</dbReference>
<dbReference type="InterPro" id="IPR005502">
    <property type="entry name" value="Ribosyl_crysJ1"/>
</dbReference>
<organism evidence="16 18">
    <name type="scientific">Adineta ricciae</name>
    <name type="common">Rotifer</name>
    <dbReference type="NCBI Taxonomy" id="249248"/>
    <lineage>
        <taxon>Eukaryota</taxon>
        <taxon>Metazoa</taxon>
        <taxon>Spiralia</taxon>
        <taxon>Gnathifera</taxon>
        <taxon>Rotifera</taxon>
        <taxon>Eurotatoria</taxon>
        <taxon>Bdelloidea</taxon>
        <taxon>Adinetida</taxon>
        <taxon>Adinetidae</taxon>
        <taxon>Adineta</taxon>
    </lineage>
</organism>
<dbReference type="FunFam" id="3.30.365.10:FF:000003">
    <property type="entry name" value="Aldehyde oxidase 1"/>
    <property type="match status" value="1"/>
</dbReference>
<dbReference type="Gene3D" id="3.10.20.30">
    <property type="match status" value="1"/>
</dbReference>
<evidence type="ECO:0000256" key="9">
    <source>
        <dbReference type="ARBA" id="ARBA00023002"/>
    </source>
</evidence>
<dbReference type="InterPro" id="IPR016169">
    <property type="entry name" value="FAD-bd_PCMH_sub2"/>
</dbReference>
<dbReference type="InterPro" id="IPR000674">
    <property type="entry name" value="Ald_Oxase/Xan_DH_a/b"/>
</dbReference>
<dbReference type="Pfam" id="PF03450">
    <property type="entry name" value="CO_deh_flav_C"/>
    <property type="match status" value="1"/>
</dbReference>
<dbReference type="SUPFAM" id="SSF55447">
    <property type="entry name" value="CO dehydrogenase flavoprotein C-terminal domain-like"/>
    <property type="match status" value="1"/>
</dbReference>
<evidence type="ECO:0000256" key="13">
    <source>
        <dbReference type="PIRSR" id="PIRSR605502-1"/>
    </source>
</evidence>
<dbReference type="PANTHER" id="PTHR45444">
    <property type="entry name" value="XANTHINE DEHYDROGENASE"/>
    <property type="match status" value="1"/>
</dbReference>
<keyword evidence="11" id="KW-0411">Iron-sulfur</keyword>
<evidence type="ECO:0000256" key="11">
    <source>
        <dbReference type="ARBA" id="ARBA00023014"/>
    </source>
</evidence>
<dbReference type="Pfam" id="PF02738">
    <property type="entry name" value="MoCoBD_1"/>
    <property type="match status" value="1"/>
</dbReference>
<dbReference type="InterPro" id="IPR016166">
    <property type="entry name" value="FAD-bd_PCMH"/>
</dbReference>
<dbReference type="GO" id="GO:0071949">
    <property type="term" value="F:FAD binding"/>
    <property type="evidence" value="ECO:0007669"/>
    <property type="project" value="InterPro"/>
</dbReference>
<evidence type="ECO:0000256" key="7">
    <source>
        <dbReference type="ARBA" id="ARBA00022723"/>
    </source>
</evidence>
<keyword evidence="10" id="KW-0408">Iron</keyword>
<dbReference type="Pfam" id="PF03747">
    <property type="entry name" value="ADP_ribosyl_GH"/>
    <property type="match status" value="1"/>
</dbReference>
<comment type="cofactor">
    <cofactor evidence="1">
        <name>Mo-molybdopterin</name>
        <dbReference type="ChEBI" id="CHEBI:71302"/>
    </cofactor>
</comment>